<evidence type="ECO:0000259" key="1">
    <source>
        <dbReference type="Pfam" id="PF00753"/>
    </source>
</evidence>
<reference evidence="2" key="2">
    <citation type="submission" date="2021-04" db="EMBL/GenBank/DDBJ databases">
        <authorList>
            <person name="Gilroy R."/>
        </authorList>
    </citation>
    <scope>NUCLEOTIDE SEQUENCE</scope>
    <source>
        <strain evidence="2">ChiGjej4B4-12881</strain>
    </source>
</reference>
<reference evidence="2" key="1">
    <citation type="journal article" date="2021" name="PeerJ">
        <title>Extensive microbial diversity within the chicken gut microbiome revealed by metagenomics and culture.</title>
        <authorList>
            <person name="Gilroy R."/>
            <person name="Ravi A."/>
            <person name="Getino M."/>
            <person name="Pursley I."/>
            <person name="Horton D.L."/>
            <person name="Alikhan N.F."/>
            <person name="Baker D."/>
            <person name="Gharbi K."/>
            <person name="Hall N."/>
            <person name="Watson M."/>
            <person name="Adriaenssens E.M."/>
            <person name="Foster-Nyarko E."/>
            <person name="Jarju S."/>
            <person name="Secka A."/>
            <person name="Antonio M."/>
            <person name="Oren A."/>
            <person name="Chaudhuri R.R."/>
            <person name="La Ragione R."/>
            <person name="Hildebrand F."/>
            <person name="Pallen M.J."/>
        </authorList>
    </citation>
    <scope>NUCLEOTIDE SEQUENCE</scope>
    <source>
        <strain evidence="2">ChiGjej4B4-12881</strain>
    </source>
</reference>
<proteinExistence type="predicted"/>
<dbReference type="CDD" id="cd07713">
    <property type="entry name" value="DHPS-like_MBL-fold"/>
    <property type="match status" value="1"/>
</dbReference>
<protein>
    <submittedName>
        <fullName evidence="2">MBL fold metallo-hydrolase</fullName>
    </submittedName>
</protein>
<dbReference type="Gene3D" id="3.60.15.10">
    <property type="entry name" value="Ribonuclease Z/Hydroxyacylglutathione hydrolase-like"/>
    <property type="match status" value="1"/>
</dbReference>
<sequence>MIRIMTLMENQPGARKGLTAEHGLSFLIDVDGRRILFDCGSGEGILRNMRLLGAAPASVDVMAFSHSHYDHAAGFPSLAEHGLRAEAVVGEHFFEEKYSASGDGIYTYLGCGFSEEELRASSASLHCNGRTFRLTERCALETGFPRIHPWERIPERFVKRRDGRMEADSFEDEQCLVLNLGESLVMVTGCSHPGILNMVTEIGRRYGRPVDTVLGGIHLAGAEEERILAAVEGLRAAGVRRMWCNHCTGAGAEARMASAPGIQYGHLGVGGCVFPEQFSR</sequence>
<dbReference type="Proteomes" id="UP000886780">
    <property type="component" value="Unassembled WGS sequence"/>
</dbReference>
<evidence type="ECO:0000313" key="2">
    <source>
        <dbReference type="EMBL" id="HIX52320.1"/>
    </source>
</evidence>
<dbReference type="InterPro" id="IPR001279">
    <property type="entry name" value="Metallo-B-lactamas"/>
</dbReference>
<accession>A0A9D1W4T0</accession>
<dbReference type="InterPro" id="IPR036866">
    <property type="entry name" value="RibonucZ/Hydroxyglut_hydro"/>
</dbReference>
<feature type="domain" description="Metallo-beta-lactamase" evidence="1">
    <location>
        <begin position="20"/>
        <end position="97"/>
    </location>
</feature>
<organism evidence="2 3">
    <name type="scientific">Candidatus Lachnoclostridium stercoripullorum</name>
    <dbReference type="NCBI Taxonomy" id="2838635"/>
    <lineage>
        <taxon>Bacteria</taxon>
        <taxon>Bacillati</taxon>
        <taxon>Bacillota</taxon>
        <taxon>Clostridia</taxon>
        <taxon>Lachnospirales</taxon>
        <taxon>Lachnospiraceae</taxon>
    </lineage>
</organism>
<dbReference type="SUPFAM" id="SSF56281">
    <property type="entry name" value="Metallo-hydrolase/oxidoreductase"/>
    <property type="match status" value="1"/>
</dbReference>
<dbReference type="AlphaFoldDB" id="A0A9D1W4T0"/>
<dbReference type="InterPro" id="IPR052926">
    <property type="entry name" value="Metallo-beta-lactamase_dom"/>
</dbReference>
<dbReference type="PANTHER" id="PTHR13754">
    <property type="entry name" value="METALLO-BETA-LACTAMASE SUPERFAMILY PROTEIN"/>
    <property type="match status" value="1"/>
</dbReference>
<dbReference type="Pfam" id="PF00753">
    <property type="entry name" value="Lactamase_B"/>
    <property type="match status" value="1"/>
</dbReference>
<dbReference type="InterPro" id="IPR041712">
    <property type="entry name" value="DHPS-like_MBL-fold"/>
</dbReference>
<name>A0A9D1W4T0_9FIRM</name>
<comment type="caution">
    <text evidence="2">The sequence shown here is derived from an EMBL/GenBank/DDBJ whole genome shotgun (WGS) entry which is preliminary data.</text>
</comment>
<gene>
    <name evidence="2" type="ORF">IAA28_05905</name>
</gene>
<dbReference type="GO" id="GO:0016740">
    <property type="term" value="F:transferase activity"/>
    <property type="evidence" value="ECO:0007669"/>
    <property type="project" value="TreeGrafter"/>
</dbReference>
<dbReference type="EMBL" id="DXEU01000103">
    <property type="protein sequence ID" value="HIX52320.1"/>
    <property type="molecule type" value="Genomic_DNA"/>
</dbReference>
<dbReference type="PANTHER" id="PTHR13754:SF18">
    <property type="entry name" value="7,8-DIHYDROPTERIN-6-METHYL-4-(BETA-D-RIBOFURANOSYL)-AMINOBENZENE-5'-PHOSPHATE SYNTHASE"/>
    <property type="match status" value="1"/>
</dbReference>
<evidence type="ECO:0000313" key="3">
    <source>
        <dbReference type="Proteomes" id="UP000886780"/>
    </source>
</evidence>